<evidence type="ECO:0000313" key="5">
    <source>
        <dbReference type="Proteomes" id="UP000657574"/>
    </source>
</evidence>
<dbReference type="SUPFAM" id="SSF103481">
    <property type="entry name" value="Multidrug resistance efflux transporter EmrE"/>
    <property type="match status" value="2"/>
</dbReference>
<dbReference type="EMBL" id="BMQA01000002">
    <property type="protein sequence ID" value="GGJ02207.1"/>
    <property type="molecule type" value="Genomic_DNA"/>
</dbReference>
<dbReference type="InterPro" id="IPR037185">
    <property type="entry name" value="EmrE-like"/>
</dbReference>
<feature type="transmembrane region" description="Helical" evidence="2">
    <location>
        <begin position="128"/>
        <end position="147"/>
    </location>
</feature>
<protein>
    <submittedName>
        <fullName evidence="4">Membrane protein</fullName>
    </submittedName>
</protein>
<feature type="transmembrane region" description="Helical" evidence="2">
    <location>
        <begin position="247"/>
        <end position="266"/>
    </location>
</feature>
<feature type="transmembrane region" description="Helical" evidence="2">
    <location>
        <begin position="36"/>
        <end position="57"/>
    </location>
</feature>
<dbReference type="PANTHER" id="PTHR12715">
    <property type="entry name" value="TRANSPORTER, DRUG/METABOLITE EXPORTER FAMILY"/>
    <property type="match status" value="1"/>
</dbReference>
<dbReference type="Gene3D" id="1.10.3730.20">
    <property type="match status" value="1"/>
</dbReference>
<comment type="caution">
    <text evidence="4">The sequence shown here is derived from an EMBL/GenBank/DDBJ whole genome shotgun (WGS) entry which is preliminary data.</text>
</comment>
<gene>
    <name evidence="4" type="ORF">GCM10010121_010750</name>
</gene>
<feature type="domain" description="EamA" evidence="3">
    <location>
        <begin position="15"/>
        <end position="142"/>
    </location>
</feature>
<feature type="transmembrane region" description="Helical" evidence="2">
    <location>
        <begin position="100"/>
        <end position="121"/>
    </location>
</feature>
<keyword evidence="2" id="KW-0812">Transmembrane</keyword>
<feature type="transmembrane region" description="Helical" evidence="2">
    <location>
        <begin position="69"/>
        <end position="88"/>
    </location>
</feature>
<organism evidence="4 5">
    <name type="scientific">Streptomyces brasiliensis</name>
    <dbReference type="NCBI Taxonomy" id="1954"/>
    <lineage>
        <taxon>Bacteria</taxon>
        <taxon>Bacillati</taxon>
        <taxon>Actinomycetota</taxon>
        <taxon>Actinomycetes</taxon>
        <taxon>Kitasatosporales</taxon>
        <taxon>Streptomycetaceae</taxon>
        <taxon>Streptomyces</taxon>
    </lineage>
</organism>
<proteinExistence type="inferred from homology"/>
<reference evidence="4" key="2">
    <citation type="submission" date="2020-09" db="EMBL/GenBank/DDBJ databases">
        <authorList>
            <person name="Sun Q."/>
            <person name="Ohkuma M."/>
        </authorList>
    </citation>
    <scope>NUCLEOTIDE SEQUENCE</scope>
    <source>
        <strain evidence="4">JCM 3086</strain>
    </source>
</reference>
<feature type="transmembrane region" description="Helical" evidence="2">
    <location>
        <begin position="184"/>
        <end position="202"/>
    </location>
</feature>
<accession>A0A917K933</accession>
<evidence type="ECO:0000256" key="2">
    <source>
        <dbReference type="SAM" id="Phobius"/>
    </source>
</evidence>
<dbReference type="InterPro" id="IPR052756">
    <property type="entry name" value="Alkyne_AA_exporter"/>
</dbReference>
<feature type="transmembrane region" description="Helical" evidence="2">
    <location>
        <begin position="12"/>
        <end position="30"/>
    </location>
</feature>
<evidence type="ECO:0000256" key="1">
    <source>
        <dbReference type="ARBA" id="ARBA00007362"/>
    </source>
</evidence>
<feature type="transmembrane region" description="Helical" evidence="2">
    <location>
        <begin position="272"/>
        <end position="288"/>
    </location>
</feature>
<sequence length="310" mass="31398">MKHSSSPPDPRAAGAALVTVVLWASAFVSIRSAGAAYSPGALALGRLLAGVLVLGAIWAVRREGWPPRAAWRGIAISGVLWFGFYMVALNWGEQQVDAGTAALVVNVGPLLIALLGARLLGDPMPPRLLAGMAVSFAGAVTVGLSMSGGGGSTLLGVVLCLLAAVAYAGGVVAQKPALARGSALQVTTFGCLVGAVACLPFAGQLVHEVAHAPVSATLNMVYLGVFPTAIAFSTWAYALARTTASRMGATTYAVPALVVLMSWLALGEVPGVLTLAGGVLCLAGVAVSRSRSHRVTTPTPVAEPRPEQVS</sequence>
<dbReference type="InterPro" id="IPR000620">
    <property type="entry name" value="EamA_dom"/>
</dbReference>
<keyword evidence="2" id="KW-1133">Transmembrane helix</keyword>
<feature type="transmembrane region" description="Helical" evidence="2">
    <location>
        <begin position="153"/>
        <end position="172"/>
    </location>
</feature>
<comment type="similarity">
    <text evidence="1">Belongs to the EamA transporter family.</text>
</comment>
<name>A0A917K933_9ACTN</name>
<dbReference type="Pfam" id="PF00892">
    <property type="entry name" value="EamA"/>
    <property type="match status" value="2"/>
</dbReference>
<feature type="domain" description="EamA" evidence="3">
    <location>
        <begin position="155"/>
        <end position="287"/>
    </location>
</feature>
<dbReference type="GO" id="GO:0016020">
    <property type="term" value="C:membrane"/>
    <property type="evidence" value="ECO:0007669"/>
    <property type="project" value="InterPro"/>
</dbReference>
<dbReference type="AlphaFoldDB" id="A0A917K933"/>
<evidence type="ECO:0000259" key="3">
    <source>
        <dbReference type="Pfam" id="PF00892"/>
    </source>
</evidence>
<keyword evidence="2" id="KW-0472">Membrane</keyword>
<dbReference type="Proteomes" id="UP000657574">
    <property type="component" value="Unassembled WGS sequence"/>
</dbReference>
<dbReference type="PANTHER" id="PTHR12715:SF4">
    <property type="entry name" value="EAMA DOMAIN-CONTAINING PROTEIN"/>
    <property type="match status" value="1"/>
</dbReference>
<keyword evidence="5" id="KW-1185">Reference proteome</keyword>
<reference evidence="4" key="1">
    <citation type="journal article" date="2014" name="Int. J. Syst. Evol. Microbiol.">
        <title>Complete genome sequence of Corynebacterium casei LMG S-19264T (=DSM 44701T), isolated from a smear-ripened cheese.</title>
        <authorList>
            <consortium name="US DOE Joint Genome Institute (JGI-PGF)"/>
            <person name="Walter F."/>
            <person name="Albersmeier A."/>
            <person name="Kalinowski J."/>
            <person name="Ruckert C."/>
        </authorList>
    </citation>
    <scope>NUCLEOTIDE SEQUENCE</scope>
    <source>
        <strain evidence="4">JCM 3086</strain>
    </source>
</reference>
<evidence type="ECO:0000313" key="4">
    <source>
        <dbReference type="EMBL" id="GGJ02207.1"/>
    </source>
</evidence>
<feature type="transmembrane region" description="Helical" evidence="2">
    <location>
        <begin position="222"/>
        <end position="240"/>
    </location>
</feature>